<feature type="transmembrane region" description="Helical" evidence="1">
    <location>
        <begin position="88"/>
        <end position="108"/>
    </location>
</feature>
<dbReference type="AlphaFoldDB" id="A0A968KVC9"/>
<evidence type="ECO:0000256" key="1">
    <source>
        <dbReference type="SAM" id="Phobius"/>
    </source>
</evidence>
<name>A0A968KVC9_9SPIO</name>
<protein>
    <submittedName>
        <fullName evidence="2">Uncharacterized protein</fullName>
    </submittedName>
</protein>
<keyword evidence="1" id="KW-0812">Transmembrane</keyword>
<feature type="transmembrane region" description="Helical" evidence="1">
    <location>
        <begin position="18"/>
        <end position="39"/>
    </location>
</feature>
<proteinExistence type="predicted"/>
<evidence type="ECO:0000313" key="3">
    <source>
        <dbReference type="Proteomes" id="UP000778951"/>
    </source>
</evidence>
<gene>
    <name evidence="2" type="ORF">HCT48_07380</name>
</gene>
<dbReference type="RefSeq" id="WP_167696092.1">
    <property type="nucleotide sequence ID" value="NZ_JAATLL010000004.1"/>
</dbReference>
<accession>A0A968KVC9</accession>
<dbReference type="Proteomes" id="UP000778951">
    <property type="component" value="Unassembled WGS sequence"/>
</dbReference>
<feature type="transmembrane region" description="Helical" evidence="1">
    <location>
        <begin position="140"/>
        <end position="161"/>
    </location>
</feature>
<keyword evidence="1" id="KW-1133">Transmembrane helix</keyword>
<organism evidence="2 3">
    <name type="scientific">Entomospira culicis</name>
    <dbReference type="NCBI Taxonomy" id="2719989"/>
    <lineage>
        <taxon>Bacteria</taxon>
        <taxon>Pseudomonadati</taxon>
        <taxon>Spirochaetota</taxon>
        <taxon>Spirochaetia</taxon>
        <taxon>Spirochaetales</taxon>
        <taxon>Spirochaetaceae</taxon>
        <taxon>Entomospira</taxon>
    </lineage>
</organism>
<comment type="caution">
    <text evidence="2">The sequence shown here is derived from an EMBL/GenBank/DDBJ whole genome shotgun (WGS) entry which is preliminary data.</text>
</comment>
<evidence type="ECO:0000313" key="2">
    <source>
        <dbReference type="EMBL" id="NIZ70025.1"/>
    </source>
</evidence>
<feature type="transmembrane region" description="Helical" evidence="1">
    <location>
        <begin position="114"/>
        <end position="133"/>
    </location>
</feature>
<feature type="transmembrane region" description="Helical" evidence="1">
    <location>
        <begin position="51"/>
        <end position="76"/>
    </location>
</feature>
<sequence length="199" mass="22572">MPALLITQLFMGRAPRMVLWHGAIGLLLVLPMVLIRAFLLDQGFAGDYMTFASQWVVVFVLDYLIPFGYLLVMIPWALHCRWVLRDEIYLIAFLATFFAVDGLIFWFFRSSADGAYEYLFRPLFYLLFTLLVARFYAKGAWVALIGLVVATLVAGASDVFIFMNQYLFTALSVLLVVAIAFASWLLPLSLTKRGEDGQE</sequence>
<dbReference type="EMBL" id="JAATLM010000001">
    <property type="protein sequence ID" value="NIZ70025.1"/>
    <property type="molecule type" value="Genomic_DNA"/>
</dbReference>
<keyword evidence="1" id="KW-0472">Membrane</keyword>
<feature type="transmembrane region" description="Helical" evidence="1">
    <location>
        <begin position="167"/>
        <end position="186"/>
    </location>
</feature>
<reference evidence="2" key="1">
    <citation type="submission" date="2020-03" db="EMBL/GenBank/DDBJ databases">
        <title>Spirochaetal bacteria isolated from arthropods constitute a novel genus Entomospira genus novum within the order Spirochaetales.</title>
        <authorList>
            <person name="Grana-Miraglia L."/>
            <person name="Sikutova S."/>
            <person name="Fingerle V."/>
            <person name="Sing A."/>
            <person name="Castillo-Ramirez S."/>
            <person name="Margos G."/>
            <person name="Rudolf I."/>
        </authorList>
    </citation>
    <scope>NUCLEOTIDE SEQUENCE</scope>
    <source>
        <strain evidence="2">BR149</strain>
    </source>
</reference>
<keyword evidence="3" id="KW-1185">Reference proteome</keyword>